<keyword evidence="1" id="KW-0464">Manganese</keyword>
<sequence length="310" mass="34646">MKNVVLLGQASDPQIQHLHRAIEHTRYTPWVVDTGLFGGQLQLSYDPGYDDGMLHINDQTVPFSQITAAYWHLYATPHNCQSDDAFASQVAREQAGTLQSFFLFKEIRWVNGIEAIRGHQCKPVQLSLARRLGATIPDSYIGNERRIARAFAHHYPNVILKPVRGGQTARLLSEEERTPAALMALLDRTPGTLQEYIPGTNVRSYVFGTDVVSVQIDASTVDFRDDPDVTILNTPTPKPVQTLASRICRGFGMAWCAIDWRRRPDGCYFFLEANPCPYFLAVEAKTGADLTGRLLALLLPDQATMQTQQS</sequence>
<evidence type="ECO:0000313" key="4">
    <source>
        <dbReference type="EMBL" id="MCU7554517.1"/>
    </source>
</evidence>
<evidence type="ECO:0000259" key="3">
    <source>
        <dbReference type="PROSITE" id="PS50975"/>
    </source>
</evidence>
<feature type="domain" description="ATP-grasp" evidence="3">
    <location>
        <begin position="126"/>
        <end position="299"/>
    </location>
</feature>
<dbReference type="SUPFAM" id="SSF56059">
    <property type="entry name" value="Glutathione synthetase ATP-binding domain-like"/>
    <property type="match status" value="1"/>
</dbReference>
<evidence type="ECO:0000256" key="2">
    <source>
        <dbReference type="PROSITE-ProRule" id="PRU00409"/>
    </source>
</evidence>
<dbReference type="RefSeq" id="WP_262993230.1">
    <property type="nucleotide sequence ID" value="NZ_JAOTJC010000007.1"/>
</dbReference>
<gene>
    <name evidence="4" type="ORF">OCL06_07890</name>
</gene>
<protein>
    <recommendedName>
        <fullName evidence="3">ATP-grasp domain-containing protein</fullName>
    </recommendedName>
</protein>
<accession>A0ABT2VMI9</accession>
<reference evidence="5" key="1">
    <citation type="submission" date="2023-07" db="EMBL/GenBank/DDBJ databases">
        <title>Study on multiphase classification of strain Alteromonas salexigens isolated from the Yellow Sea.</title>
        <authorList>
            <person name="Sun L."/>
        </authorList>
    </citation>
    <scope>NUCLEOTIDE SEQUENCE [LARGE SCALE GENOMIC DNA]</scope>
    <source>
        <strain evidence="5">ASW11-19</strain>
    </source>
</reference>
<dbReference type="EMBL" id="JAOTJC010000007">
    <property type="protein sequence ID" value="MCU7554517.1"/>
    <property type="molecule type" value="Genomic_DNA"/>
</dbReference>
<name>A0ABT2VMI9_9ALTE</name>
<proteinExistence type="predicted"/>
<dbReference type="Gene3D" id="3.30.470.20">
    <property type="entry name" value="ATP-grasp fold, B domain"/>
    <property type="match status" value="1"/>
</dbReference>
<keyword evidence="5" id="KW-1185">Reference proteome</keyword>
<dbReference type="InterPro" id="IPR011761">
    <property type="entry name" value="ATP-grasp"/>
</dbReference>
<dbReference type="PROSITE" id="PS50975">
    <property type="entry name" value="ATP_GRASP"/>
    <property type="match status" value="1"/>
</dbReference>
<comment type="caution">
    <text evidence="4">The sequence shown here is derived from an EMBL/GenBank/DDBJ whole genome shotgun (WGS) entry which is preliminary data.</text>
</comment>
<organism evidence="4 5">
    <name type="scientific">Alteromonas salexigens</name>
    <dbReference type="NCBI Taxonomy" id="2982530"/>
    <lineage>
        <taxon>Bacteria</taxon>
        <taxon>Pseudomonadati</taxon>
        <taxon>Pseudomonadota</taxon>
        <taxon>Gammaproteobacteria</taxon>
        <taxon>Alteromonadales</taxon>
        <taxon>Alteromonadaceae</taxon>
        <taxon>Alteromonas/Salinimonas group</taxon>
        <taxon>Alteromonas</taxon>
    </lineage>
</organism>
<keyword evidence="2" id="KW-0067">ATP-binding</keyword>
<evidence type="ECO:0000256" key="1">
    <source>
        <dbReference type="ARBA" id="ARBA00023211"/>
    </source>
</evidence>
<dbReference type="PANTHER" id="PTHR21621">
    <property type="entry name" value="RIBOSOMAL PROTEIN S6 MODIFICATION PROTEIN"/>
    <property type="match status" value="1"/>
</dbReference>
<dbReference type="Proteomes" id="UP001209257">
    <property type="component" value="Unassembled WGS sequence"/>
</dbReference>
<keyword evidence="2" id="KW-0547">Nucleotide-binding</keyword>
<dbReference type="PANTHER" id="PTHR21621:SF0">
    <property type="entry name" value="BETA-CITRYLGLUTAMATE SYNTHASE B-RELATED"/>
    <property type="match status" value="1"/>
</dbReference>
<evidence type="ECO:0000313" key="5">
    <source>
        <dbReference type="Proteomes" id="UP001209257"/>
    </source>
</evidence>